<reference evidence="1" key="2">
    <citation type="submission" date="2020-11" db="EMBL/GenBank/DDBJ databases">
        <authorList>
            <person name="McCartney M.A."/>
            <person name="Auch B."/>
            <person name="Kono T."/>
            <person name="Mallez S."/>
            <person name="Becker A."/>
            <person name="Gohl D.M."/>
            <person name="Silverstein K.A.T."/>
            <person name="Koren S."/>
            <person name="Bechman K.B."/>
            <person name="Herman A."/>
            <person name="Abrahante J.E."/>
            <person name="Garbe J."/>
        </authorList>
    </citation>
    <scope>NUCLEOTIDE SEQUENCE</scope>
    <source>
        <strain evidence="1">Duluth1</strain>
        <tissue evidence="1">Whole animal</tissue>
    </source>
</reference>
<dbReference type="Proteomes" id="UP000828390">
    <property type="component" value="Unassembled WGS sequence"/>
</dbReference>
<protein>
    <submittedName>
        <fullName evidence="1">Uncharacterized protein</fullName>
    </submittedName>
</protein>
<organism evidence="1 2">
    <name type="scientific">Dreissena polymorpha</name>
    <name type="common">Zebra mussel</name>
    <name type="synonym">Mytilus polymorpha</name>
    <dbReference type="NCBI Taxonomy" id="45954"/>
    <lineage>
        <taxon>Eukaryota</taxon>
        <taxon>Metazoa</taxon>
        <taxon>Spiralia</taxon>
        <taxon>Lophotrochozoa</taxon>
        <taxon>Mollusca</taxon>
        <taxon>Bivalvia</taxon>
        <taxon>Autobranchia</taxon>
        <taxon>Heteroconchia</taxon>
        <taxon>Euheterodonta</taxon>
        <taxon>Imparidentia</taxon>
        <taxon>Neoheterodontei</taxon>
        <taxon>Myida</taxon>
        <taxon>Dreissenoidea</taxon>
        <taxon>Dreissenidae</taxon>
        <taxon>Dreissena</taxon>
    </lineage>
</organism>
<proteinExistence type="predicted"/>
<reference evidence="1" key="1">
    <citation type="journal article" date="2019" name="bioRxiv">
        <title>The Genome of the Zebra Mussel, Dreissena polymorpha: A Resource for Invasive Species Research.</title>
        <authorList>
            <person name="McCartney M.A."/>
            <person name="Auch B."/>
            <person name="Kono T."/>
            <person name="Mallez S."/>
            <person name="Zhang Y."/>
            <person name="Obille A."/>
            <person name="Becker A."/>
            <person name="Abrahante J.E."/>
            <person name="Garbe J."/>
            <person name="Badalamenti J.P."/>
            <person name="Herman A."/>
            <person name="Mangelson H."/>
            <person name="Liachko I."/>
            <person name="Sullivan S."/>
            <person name="Sone E.D."/>
            <person name="Koren S."/>
            <person name="Silverstein K.A.T."/>
            <person name="Beckman K.B."/>
            <person name="Gohl D.M."/>
        </authorList>
    </citation>
    <scope>NUCLEOTIDE SEQUENCE</scope>
    <source>
        <strain evidence="1">Duluth1</strain>
        <tissue evidence="1">Whole animal</tissue>
    </source>
</reference>
<keyword evidence="2" id="KW-1185">Reference proteome</keyword>
<dbReference type="AlphaFoldDB" id="A0A9D4HAR0"/>
<sequence length="121" mass="14412">MVDIELDYELQRSWVSTIPDMMNEGPKIILRLPNIRKSIIAHPEPLLWYCRRRTELELLELINMNRCIHCKNDNRKVDGSDVMLQAIKKRRVEIIMDVVFRMYLEGSEVHDPYDVLKSILM</sequence>
<dbReference type="EMBL" id="JAIWYP010000004">
    <property type="protein sequence ID" value="KAH3831312.1"/>
    <property type="molecule type" value="Genomic_DNA"/>
</dbReference>
<evidence type="ECO:0000313" key="2">
    <source>
        <dbReference type="Proteomes" id="UP000828390"/>
    </source>
</evidence>
<gene>
    <name evidence="1" type="ORF">DPMN_104575</name>
</gene>
<evidence type="ECO:0000313" key="1">
    <source>
        <dbReference type="EMBL" id="KAH3831312.1"/>
    </source>
</evidence>
<name>A0A9D4HAR0_DREPO</name>
<comment type="caution">
    <text evidence="1">The sequence shown here is derived from an EMBL/GenBank/DDBJ whole genome shotgun (WGS) entry which is preliminary data.</text>
</comment>
<accession>A0A9D4HAR0</accession>